<dbReference type="Gramene" id="GBG62834">
    <property type="protein sequence ID" value="GBG62834"/>
    <property type="gene ID" value="CBR_g32418"/>
</dbReference>
<reference evidence="3 4" key="1">
    <citation type="journal article" date="2018" name="Cell">
        <title>The Chara Genome: Secondary Complexity and Implications for Plant Terrestrialization.</title>
        <authorList>
            <person name="Nishiyama T."/>
            <person name="Sakayama H."/>
            <person name="Vries J.D."/>
            <person name="Buschmann H."/>
            <person name="Saint-Marcoux D."/>
            <person name="Ullrich K.K."/>
            <person name="Haas F.B."/>
            <person name="Vanderstraeten L."/>
            <person name="Becker D."/>
            <person name="Lang D."/>
            <person name="Vosolsobe S."/>
            <person name="Rombauts S."/>
            <person name="Wilhelmsson P.K.I."/>
            <person name="Janitza P."/>
            <person name="Kern R."/>
            <person name="Heyl A."/>
            <person name="Rumpler F."/>
            <person name="Villalobos L.I.A.C."/>
            <person name="Clay J.M."/>
            <person name="Skokan R."/>
            <person name="Toyoda A."/>
            <person name="Suzuki Y."/>
            <person name="Kagoshima H."/>
            <person name="Schijlen E."/>
            <person name="Tajeshwar N."/>
            <person name="Catarino B."/>
            <person name="Hetherington A.J."/>
            <person name="Saltykova A."/>
            <person name="Bonnot C."/>
            <person name="Breuninger H."/>
            <person name="Symeonidi A."/>
            <person name="Radhakrishnan G.V."/>
            <person name="Van Nieuwerburgh F."/>
            <person name="Deforce D."/>
            <person name="Chang C."/>
            <person name="Karol K.G."/>
            <person name="Hedrich R."/>
            <person name="Ulvskov P."/>
            <person name="Glockner G."/>
            <person name="Delwiche C.F."/>
            <person name="Petrasek J."/>
            <person name="Van de Peer Y."/>
            <person name="Friml J."/>
            <person name="Beilby M."/>
            <person name="Dolan L."/>
            <person name="Kohara Y."/>
            <person name="Sugano S."/>
            <person name="Fujiyama A."/>
            <person name="Delaux P.-M."/>
            <person name="Quint M."/>
            <person name="TheiBen G."/>
            <person name="Hagemann M."/>
            <person name="Harholt J."/>
            <person name="Dunand C."/>
            <person name="Zachgo S."/>
            <person name="Langdale J."/>
            <person name="Maumus F."/>
            <person name="Straeten D.V.D."/>
            <person name="Gould S.B."/>
            <person name="Rensing S.A."/>
        </authorList>
    </citation>
    <scope>NUCLEOTIDE SEQUENCE [LARGE SCALE GENOMIC DNA]</scope>
    <source>
        <strain evidence="3 4">S276</strain>
    </source>
</reference>
<feature type="region of interest" description="Disordered" evidence="1">
    <location>
        <begin position="75"/>
        <end position="95"/>
    </location>
</feature>
<gene>
    <name evidence="3" type="ORF">CBR_g32418</name>
</gene>
<organism evidence="3 4">
    <name type="scientific">Chara braunii</name>
    <name type="common">Braun's stonewort</name>
    <dbReference type="NCBI Taxonomy" id="69332"/>
    <lineage>
        <taxon>Eukaryota</taxon>
        <taxon>Viridiplantae</taxon>
        <taxon>Streptophyta</taxon>
        <taxon>Charophyceae</taxon>
        <taxon>Charales</taxon>
        <taxon>Characeae</taxon>
        <taxon>Chara</taxon>
    </lineage>
</organism>
<keyword evidence="2" id="KW-0732">Signal</keyword>
<feature type="region of interest" description="Disordered" evidence="1">
    <location>
        <begin position="334"/>
        <end position="355"/>
    </location>
</feature>
<evidence type="ECO:0000256" key="1">
    <source>
        <dbReference type="SAM" id="MobiDB-lite"/>
    </source>
</evidence>
<feature type="signal peptide" evidence="2">
    <location>
        <begin position="1"/>
        <end position="24"/>
    </location>
</feature>
<keyword evidence="4" id="KW-1185">Reference proteome</keyword>
<accession>A0A388JYE7</accession>
<evidence type="ECO:0000313" key="3">
    <source>
        <dbReference type="EMBL" id="GBG62834.1"/>
    </source>
</evidence>
<dbReference type="Proteomes" id="UP000265515">
    <property type="component" value="Unassembled WGS sequence"/>
</dbReference>
<evidence type="ECO:0000313" key="4">
    <source>
        <dbReference type="Proteomes" id="UP000265515"/>
    </source>
</evidence>
<evidence type="ECO:0000256" key="2">
    <source>
        <dbReference type="SAM" id="SignalP"/>
    </source>
</evidence>
<sequence length="390" mass="44346">MLSQPTGPPLLALLAAGAASSASAATNVSASYGPSLSNQRGGNMAGSDNAYQTRPNWWTRNQERLDKVYNKYVEDTEREAKKKEEEAKEKARKNEEEKLLALRKEREQFEEAMGERLEKRLDALGIKKGKSAEVVSGDSANEETLRLRKENEDLRRKLNETLCPGGEDRVMYLQNEIMELRRKVGEKRVNEDEIAALKAEIGKLKQSAYMKANFKQEILGLRKEVSMPHDQNERVISKAGQWKEQALRTGNKRGSVMLQTPECSNRGSPRPRWTDNVREEDKWKVEYRNLQNLHRMANIEAEALKQKRAEAEARKIEAEKQVKTLEEKMSQLMAGGEKGKEKVVGGTRRSGSPICSKRDKSYHWKNWGQIHLDVCAVGQGTDSTAYYYND</sequence>
<feature type="region of interest" description="Disordered" evidence="1">
    <location>
        <begin position="23"/>
        <end position="57"/>
    </location>
</feature>
<proteinExistence type="predicted"/>
<feature type="compositionally biased region" description="Polar residues" evidence="1">
    <location>
        <begin position="32"/>
        <end position="41"/>
    </location>
</feature>
<dbReference type="EMBL" id="BFEA01000032">
    <property type="protein sequence ID" value="GBG62834.1"/>
    <property type="molecule type" value="Genomic_DNA"/>
</dbReference>
<name>A0A388JYE7_CHABU</name>
<feature type="chain" id="PRO_5017405641" evidence="2">
    <location>
        <begin position="25"/>
        <end position="390"/>
    </location>
</feature>
<protein>
    <submittedName>
        <fullName evidence="3">Uncharacterized protein</fullName>
    </submittedName>
</protein>
<dbReference type="AlphaFoldDB" id="A0A388JYE7"/>
<comment type="caution">
    <text evidence="3">The sequence shown here is derived from an EMBL/GenBank/DDBJ whole genome shotgun (WGS) entry which is preliminary data.</text>
</comment>